<proteinExistence type="predicted"/>
<feature type="region of interest" description="Disordered" evidence="1">
    <location>
        <begin position="1"/>
        <end position="104"/>
    </location>
</feature>
<name>A0A0E0ARY6_9ORYZ</name>
<accession>A0A0E0ARY6</accession>
<sequence length="126" mass="13509">MGARRRWVKGEVHSGRRPSERREKSGGQQGWRPATEARGDWRVEARGGPFLFPSSLQPHAAVGPSRSSRKSGVEEDDDATVASQSSISSTRSGSKVEAERSGCCGPMAWRRRGLALLSPSAASSST</sequence>
<dbReference type="AlphaFoldDB" id="A0A0E0ARY6"/>
<organism evidence="2">
    <name type="scientific">Oryza glumipatula</name>
    <dbReference type="NCBI Taxonomy" id="40148"/>
    <lineage>
        <taxon>Eukaryota</taxon>
        <taxon>Viridiplantae</taxon>
        <taxon>Streptophyta</taxon>
        <taxon>Embryophyta</taxon>
        <taxon>Tracheophyta</taxon>
        <taxon>Spermatophyta</taxon>
        <taxon>Magnoliopsida</taxon>
        <taxon>Liliopsida</taxon>
        <taxon>Poales</taxon>
        <taxon>Poaceae</taxon>
        <taxon>BOP clade</taxon>
        <taxon>Oryzoideae</taxon>
        <taxon>Oryzeae</taxon>
        <taxon>Oryzinae</taxon>
        <taxon>Oryza</taxon>
    </lineage>
</organism>
<reference evidence="2" key="2">
    <citation type="submission" date="2018-05" db="EMBL/GenBank/DDBJ databases">
        <title>OgluRS3 (Oryza glumaepatula Reference Sequence Version 3).</title>
        <authorList>
            <person name="Zhang J."/>
            <person name="Kudrna D."/>
            <person name="Lee S."/>
            <person name="Talag J."/>
            <person name="Welchert J."/>
            <person name="Wing R.A."/>
        </authorList>
    </citation>
    <scope>NUCLEOTIDE SEQUENCE [LARGE SCALE GENOMIC DNA]</scope>
</reference>
<dbReference type="EnsemblPlants" id="OGLUM08G06070.1">
    <property type="protein sequence ID" value="OGLUM08G06070.1"/>
    <property type="gene ID" value="OGLUM08G06070"/>
</dbReference>
<dbReference type="Gramene" id="OGLUM08G06070.1">
    <property type="protein sequence ID" value="OGLUM08G06070.1"/>
    <property type="gene ID" value="OGLUM08G06070"/>
</dbReference>
<keyword evidence="3" id="KW-1185">Reference proteome</keyword>
<evidence type="ECO:0000256" key="1">
    <source>
        <dbReference type="SAM" id="MobiDB-lite"/>
    </source>
</evidence>
<feature type="compositionally biased region" description="Low complexity" evidence="1">
    <location>
        <begin position="83"/>
        <end position="93"/>
    </location>
</feature>
<feature type="compositionally biased region" description="Basic and acidic residues" evidence="1">
    <location>
        <begin position="35"/>
        <end position="45"/>
    </location>
</feature>
<dbReference type="HOGENOM" id="CLU_1985065_0_0_1"/>
<protein>
    <submittedName>
        <fullName evidence="2">Uncharacterized protein</fullName>
    </submittedName>
</protein>
<dbReference type="Proteomes" id="UP000026961">
    <property type="component" value="Chromosome 8"/>
</dbReference>
<feature type="compositionally biased region" description="Basic and acidic residues" evidence="1">
    <location>
        <begin position="8"/>
        <end position="25"/>
    </location>
</feature>
<reference evidence="2" key="1">
    <citation type="submission" date="2015-04" db="UniProtKB">
        <authorList>
            <consortium name="EnsemblPlants"/>
        </authorList>
    </citation>
    <scope>IDENTIFICATION</scope>
</reference>
<evidence type="ECO:0000313" key="3">
    <source>
        <dbReference type="Proteomes" id="UP000026961"/>
    </source>
</evidence>
<evidence type="ECO:0000313" key="2">
    <source>
        <dbReference type="EnsemblPlants" id="OGLUM08G06070.1"/>
    </source>
</evidence>